<dbReference type="EMBL" id="JBAKBE010000009">
    <property type="protein sequence ID" value="MEH0097562.1"/>
    <property type="molecule type" value="Genomic_DNA"/>
</dbReference>
<dbReference type="InterPro" id="IPR002500">
    <property type="entry name" value="PAPS_reduct_dom"/>
</dbReference>
<reference evidence="6 7" key="1">
    <citation type="submission" date="2024-02" db="EMBL/GenBank/DDBJ databases">
        <title>A new putative Pannonibacter species isolated from two cases of bloodstream infections in paediatric patients.</title>
        <authorList>
            <person name="Castellana S."/>
            <person name="De Laurentiis V."/>
            <person name="Grassi M."/>
            <person name="De Leonardis F."/>
            <person name="Mosca A."/>
            <person name="De Carlo C."/>
            <person name="Sparapano E."/>
            <person name="Ronga L."/>
            <person name="Santacroce L."/>
            <person name="Chironna M."/>
            <person name="De Robertis A."/>
            <person name="Bianco A."/>
            <person name="Del Sambro L."/>
            <person name="Capozzi L."/>
            <person name="Parisi A."/>
        </authorList>
    </citation>
    <scope>NUCLEOTIDE SEQUENCE [LARGE SCALE GENOMIC DNA]</scope>
    <source>
        <strain evidence="6 7">Pt2</strain>
    </source>
</reference>
<organism evidence="6 7">
    <name type="scientific">Pannonibacter anstelovis</name>
    <dbReference type="NCBI Taxonomy" id="3121537"/>
    <lineage>
        <taxon>Bacteria</taxon>
        <taxon>Pseudomonadati</taxon>
        <taxon>Pseudomonadota</taxon>
        <taxon>Alphaproteobacteria</taxon>
        <taxon>Hyphomicrobiales</taxon>
        <taxon>Stappiaceae</taxon>
        <taxon>Pannonibacter</taxon>
    </lineage>
</organism>
<evidence type="ECO:0000256" key="4">
    <source>
        <dbReference type="HAMAP-Rule" id="MF_00063"/>
    </source>
</evidence>
<comment type="caution">
    <text evidence="6">The sequence shown here is derived from an EMBL/GenBank/DDBJ whole genome shotgun (WGS) entry which is preliminary data.</text>
</comment>
<dbReference type="NCBIfam" id="TIGR00434">
    <property type="entry name" value="cysH"/>
    <property type="match status" value="1"/>
</dbReference>
<evidence type="ECO:0000313" key="6">
    <source>
        <dbReference type="EMBL" id="MEH0097562.1"/>
    </source>
</evidence>
<dbReference type="NCBIfam" id="NF002537">
    <property type="entry name" value="PRK02090.1"/>
    <property type="match status" value="1"/>
</dbReference>
<feature type="binding site" evidence="4">
    <location>
        <position position="214"/>
    </location>
    <ligand>
        <name>[4Fe-4S] cluster</name>
        <dbReference type="ChEBI" id="CHEBI:49883"/>
    </ligand>
</feature>
<dbReference type="PANTHER" id="PTHR46509">
    <property type="entry name" value="PHOSPHOADENOSINE PHOSPHOSULFATE REDUCTASE"/>
    <property type="match status" value="1"/>
</dbReference>
<feature type="binding site" evidence="4">
    <location>
        <position position="131"/>
    </location>
    <ligand>
        <name>[4Fe-4S] cluster</name>
        <dbReference type="ChEBI" id="CHEBI:49883"/>
    </ligand>
</feature>
<dbReference type="Gene3D" id="3.40.50.620">
    <property type="entry name" value="HUPs"/>
    <property type="match status" value="1"/>
</dbReference>
<dbReference type="PANTHER" id="PTHR46509:SF1">
    <property type="entry name" value="PHOSPHOADENOSINE PHOSPHOSULFATE REDUCTASE"/>
    <property type="match status" value="1"/>
</dbReference>
<keyword evidence="7" id="KW-1185">Reference proteome</keyword>
<feature type="active site" description="Nucleophile; cysteine thiosulfonate intermediate" evidence="4">
    <location>
        <position position="237"/>
    </location>
</feature>
<evidence type="ECO:0000256" key="3">
    <source>
        <dbReference type="ARBA" id="ARBA00024327"/>
    </source>
</evidence>
<dbReference type="InterPro" id="IPR004511">
    <property type="entry name" value="PAPS/APS_Rdtase"/>
</dbReference>
<proteinExistence type="inferred from homology"/>
<keyword evidence="4" id="KW-0408">Iron</keyword>
<keyword evidence="2 4" id="KW-0560">Oxidoreductase</keyword>
<dbReference type="PIRSF" id="PIRSF000857">
    <property type="entry name" value="PAPS_reductase"/>
    <property type="match status" value="1"/>
</dbReference>
<name>A0ABU7ZST9_9HYPH</name>
<protein>
    <recommendedName>
        <fullName evidence="4">Adenosine 5'-phosphosulfate reductase</fullName>
        <shortName evidence="4">APS reductase</shortName>
        <ecNumber evidence="4">1.8.4.10</ecNumber>
    </recommendedName>
    <alternativeName>
        <fullName evidence="4">5'-adenylylsulfate reductase</fullName>
    </alternativeName>
    <alternativeName>
        <fullName evidence="4">Thioredoxin-dependent 5'-adenylylsulfate reductase</fullName>
    </alternativeName>
</protein>
<dbReference type="EC" id="1.8.4.10" evidence="4"/>
<evidence type="ECO:0000256" key="1">
    <source>
        <dbReference type="ARBA" id="ARBA00009732"/>
    </source>
</evidence>
<comment type="similarity">
    <text evidence="1 4">Belongs to the PAPS reductase family. CysH subfamily.</text>
</comment>
<dbReference type="InterPro" id="IPR014729">
    <property type="entry name" value="Rossmann-like_a/b/a_fold"/>
</dbReference>
<dbReference type="Pfam" id="PF01507">
    <property type="entry name" value="PAPS_reduct"/>
    <property type="match status" value="1"/>
</dbReference>
<evidence type="ECO:0000256" key="2">
    <source>
        <dbReference type="ARBA" id="ARBA00023002"/>
    </source>
</evidence>
<feature type="domain" description="Phosphoadenosine phosphosulphate reductase" evidence="5">
    <location>
        <begin position="49"/>
        <end position="216"/>
    </location>
</feature>
<dbReference type="SUPFAM" id="SSF52402">
    <property type="entry name" value="Adenine nucleotide alpha hydrolases-like"/>
    <property type="match status" value="1"/>
</dbReference>
<comment type="function">
    <text evidence="4">Catalyzes the formation of sulfite from adenosine 5'-phosphosulfate (APS) using thioredoxin as an electron donor.</text>
</comment>
<dbReference type="RefSeq" id="WP_334252176.1">
    <property type="nucleotide sequence ID" value="NZ_JBAKBE010000009.1"/>
</dbReference>
<keyword evidence="4" id="KW-0963">Cytoplasm</keyword>
<gene>
    <name evidence="4" type="primary">cysH</name>
    <name evidence="6" type="ORF">V6L76_14970</name>
</gene>
<dbReference type="Proteomes" id="UP001380822">
    <property type="component" value="Unassembled WGS sequence"/>
</dbReference>
<evidence type="ECO:0000259" key="5">
    <source>
        <dbReference type="Pfam" id="PF01507"/>
    </source>
</evidence>
<comment type="cofactor">
    <cofactor evidence="4">
        <name>[4Fe-4S] cluster</name>
        <dbReference type="ChEBI" id="CHEBI:49883"/>
    </cofactor>
    <text evidence="4">Binds 1 [4Fe-4S] cluster per subunit.</text>
</comment>
<dbReference type="GO" id="GO:0004604">
    <property type="term" value="F:phosphoadenylyl-sulfate reductase (thioredoxin) activity"/>
    <property type="evidence" value="ECO:0007669"/>
    <property type="project" value="UniProtKB-EC"/>
</dbReference>
<comment type="subcellular location">
    <subcellularLocation>
        <location evidence="4">Cytoplasm</location>
    </subcellularLocation>
</comment>
<sequence length="254" mass="26983">MALSELSGLALDPELGAGAEALAFARQYEGESPQTVLRDAIRNHYAGRIALVSSFGADSAVLLHMVSVVDPSTPVIFVETGKHFPQTLRYRDLLVDRLGLTGVRDARPDPEALAAVDAGGMLWMSDTDACCHARKVVPLATALKGFDAWISGRKRFQSSTRAALPVFEVEEGRVKVNPLASWTASDILAYAKEHDLPPHPLVAEGYPSIGCLPCTSKVAPGEDPRSGRWRGQEKTECGIHLSLGASGAGPVTGA</sequence>
<comment type="pathway">
    <text evidence="3 4">Sulfur metabolism; hydrogen sulfide biosynthesis; sulfite from sulfate.</text>
</comment>
<feature type="binding site" evidence="4">
    <location>
        <position position="130"/>
    </location>
    <ligand>
        <name>[4Fe-4S] cluster</name>
        <dbReference type="ChEBI" id="CHEBI:49883"/>
    </ligand>
</feature>
<keyword evidence="4" id="KW-0411">Iron-sulfur</keyword>
<dbReference type="HAMAP" id="MF_00063">
    <property type="entry name" value="CysH"/>
    <property type="match status" value="1"/>
</dbReference>
<evidence type="ECO:0000313" key="7">
    <source>
        <dbReference type="Proteomes" id="UP001380822"/>
    </source>
</evidence>
<dbReference type="CDD" id="cd23945">
    <property type="entry name" value="PAPS_reductase"/>
    <property type="match status" value="1"/>
</dbReference>
<comment type="catalytic activity">
    <reaction evidence="4">
        <text>[thioredoxin]-disulfide + sulfite + AMP + 2 H(+) = adenosine 5'-phosphosulfate + [thioredoxin]-dithiol</text>
        <dbReference type="Rhea" id="RHEA:21976"/>
        <dbReference type="Rhea" id="RHEA-COMP:10698"/>
        <dbReference type="Rhea" id="RHEA-COMP:10700"/>
        <dbReference type="ChEBI" id="CHEBI:15378"/>
        <dbReference type="ChEBI" id="CHEBI:17359"/>
        <dbReference type="ChEBI" id="CHEBI:29950"/>
        <dbReference type="ChEBI" id="CHEBI:50058"/>
        <dbReference type="ChEBI" id="CHEBI:58243"/>
        <dbReference type="ChEBI" id="CHEBI:456215"/>
        <dbReference type="EC" id="1.8.4.10"/>
    </reaction>
</comment>
<feature type="binding site" evidence="4">
    <location>
        <position position="211"/>
    </location>
    <ligand>
        <name>[4Fe-4S] cluster</name>
        <dbReference type="ChEBI" id="CHEBI:49883"/>
    </ligand>
</feature>
<keyword evidence="4" id="KW-0479">Metal-binding</keyword>
<accession>A0ABU7ZST9</accession>